<dbReference type="NCBIfam" id="NF005955">
    <property type="entry name" value="PRK08032.1"/>
    <property type="match status" value="1"/>
</dbReference>
<dbReference type="EMBL" id="UAUE01000034">
    <property type="protein sequence ID" value="SPZ03146.1"/>
    <property type="molecule type" value="Genomic_DNA"/>
</dbReference>
<accession>A0A2X2CBU6</accession>
<evidence type="ECO:0000313" key="4">
    <source>
        <dbReference type="EMBL" id="SPZ03146.1"/>
    </source>
</evidence>
<keyword evidence="4" id="KW-0282">Flagellum</keyword>
<proteinExistence type="predicted"/>
<dbReference type="Pfam" id="PF07196">
    <property type="entry name" value="Flagellin_IN"/>
    <property type="match status" value="1"/>
</dbReference>
<gene>
    <name evidence="4" type="primary">fliD_1</name>
    <name evidence="4" type="ORF">NCTC10975_04828</name>
</gene>
<protein>
    <submittedName>
        <fullName evidence="4">Flagellar capping protein</fullName>
    </submittedName>
</protein>
<feature type="domain" description="Flagellar hook-associated protein 2 C-terminal" evidence="3">
    <location>
        <begin position="94"/>
        <end position="329"/>
    </location>
</feature>
<organism evidence="4 5">
    <name type="scientific">Proteus mirabilis</name>
    <dbReference type="NCBI Taxonomy" id="584"/>
    <lineage>
        <taxon>Bacteria</taxon>
        <taxon>Pseudomonadati</taxon>
        <taxon>Pseudomonadota</taxon>
        <taxon>Gammaproteobacteria</taxon>
        <taxon>Enterobacterales</taxon>
        <taxon>Morganellaceae</taxon>
        <taxon>Proteus</taxon>
    </lineage>
</organism>
<keyword evidence="2" id="KW-0975">Bacterial flagellum</keyword>
<dbReference type="InterPro" id="IPR010809">
    <property type="entry name" value="FliD_C"/>
</dbReference>
<evidence type="ECO:0000313" key="5">
    <source>
        <dbReference type="Proteomes" id="UP000251485"/>
    </source>
</evidence>
<dbReference type="GO" id="GO:0007155">
    <property type="term" value="P:cell adhesion"/>
    <property type="evidence" value="ECO:0007669"/>
    <property type="project" value="InterPro"/>
</dbReference>
<dbReference type="GO" id="GO:0071973">
    <property type="term" value="P:bacterial-type flagellum-dependent cell motility"/>
    <property type="evidence" value="ECO:0007669"/>
    <property type="project" value="TreeGrafter"/>
</dbReference>
<dbReference type="Pfam" id="PF07195">
    <property type="entry name" value="FliD_C"/>
    <property type="match status" value="1"/>
</dbReference>
<evidence type="ECO:0000256" key="2">
    <source>
        <dbReference type="ARBA" id="ARBA00023143"/>
    </source>
</evidence>
<sequence>MITQKGEKEPLKIELTDSQTSIIELRDAINKKEGNVSATIVKAQDGVNHLVLTSRKEGTDSQMEITVEGDSKLNDFISYSTEKTSGAMTEIVKANNAKLTINGIEIERQTNEIKDAPEGITLNLKKKTNDNKDGVDKPEIITVARDIEPMKKAIKAWTDAYNELNKTYKDFTKYTQVEKGEDASKDNGVLLGDTTSRMIMSELKSFITRSQSSSEIDTLNKMGIKFKVDGTLEVDDKKLDKALKEKPANVKEFFMGDGKETGFGTQTYNYLKKTLQSNDGTLDIATDGVKKRKKSLDNQIKNTKRTIEATMERYKKQFQLLDKMVNSMTNSSASIERLLR</sequence>
<dbReference type="PANTHER" id="PTHR30288:SF0">
    <property type="entry name" value="FLAGELLAR HOOK-ASSOCIATED PROTEIN 2"/>
    <property type="match status" value="1"/>
</dbReference>
<dbReference type="PANTHER" id="PTHR30288">
    <property type="entry name" value="FLAGELLAR CAP/ASSEMBLY PROTEIN FLID"/>
    <property type="match status" value="1"/>
</dbReference>
<dbReference type="AlphaFoldDB" id="A0A2X2CBU6"/>
<dbReference type="InterPro" id="IPR010810">
    <property type="entry name" value="Flagellin_hook_IN_motif"/>
</dbReference>
<dbReference type="GO" id="GO:0009421">
    <property type="term" value="C:bacterial-type flagellum filament cap"/>
    <property type="evidence" value="ECO:0007669"/>
    <property type="project" value="InterPro"/>
</dbReference>
<keyword evidence="4" id="KW-0969">Cilium</keyword>
<name>A0A2X2CBU6_PROMI</name>
<evidence type="ECO:0000256" key="1">
    <source>
        <dbReference type="ARBA" id="ARBA00004365"/>
    </source>
</evidence>
<evidence type="ECO:0000259" key="3">
    <source>
        <dbReference type="Pfam" id="PF07195"/>
    </source>
</evidence>
<dbReference type="InterPro" id="IPR040026">
    <property type="entry name" value="FliD"/>
</dbReference>
<dbReference type="Proteomes" id="UP000251485">
    <property type="component" value="Unassembled WGS sequence"/>
</dbReference>
<reference evidence="4 5" key="1">
    <citation type="submission" date="2018-06" db="EMBL/GenBank/DDBJ databases">
        <authorList>
            <consortium name="Pathogen Informatics"/>
            <person name="Doyle S."/>
        </authorList>
    </citation>
    <scope>NUCLEOTIDE SEQUENCE [LARGE SCALE GENOMIC DNA]</scope>
    <source>
        <strain evidence="4 5">NCTC10975</strain>
    </source>
</reference>
<keyword evidence="4" id="KW-0966">Cell projection</keyword>
<comment type="subcellular location">
    <subcellularLocation>
        <location evidence="1">Bacterial flagellum</location>
    </subcellularLocation>
</comment>